<name>A0A4R2KUG7_9FIRM</name>
<dbReference type="GO" id="GO:0051536">
    <property type="term" value="F:iron-sulfur cluster binding"/>
    <property type="evidence" value="ECO:0007669"/>
    <property type="project" value="UniProtKB-KW"/>
</dbReference>
<dbReference type="PANTHER" id="PTHR43193:SF2">
    <property type="entry name" value="POLYFERREDOXIN PROTEIN FWDF"/>
    <property type="match status" value="1"/>
</dbReference>
<evidence type="ECO:0000313" key="6">
    <source>
        <dbReference type="Proteomes" id="UP000294919"/>
    </source>
</evidence>
<keyword evidence="1" id="KW-0479">Metal-binding</keyword>
<feature type="domain" description="4Fe-4S ferredoxin-type" evidence="4">
    <location>
        <begin position="4"/>
        <end position="33"/>
    </location>
</feature>
<dbReference type="Proteomes" id="UP000294919">
    <property type="component" value="Unassembled WGS sequence"/>
</dbReference>
<organism evidence="5 6">
    <name type="scientific">Marinisporobacter balticus</name>
    <dbReference type="NCBI Taxonomy" id="2018667"/>
    <lineage>
        <taxon>Bacteria</taxon>
        <taxon>Bacillati</taxon>
        <taxon>Bacillota</taxon>
        <taxon>Clostridia</taxon>
        <taxon>Peptostreptococcales</taxon>
        <taxon>Thermotaleaceae</taxon>
        <taxon>Marinisporobacter</taxon>
    </lineage>
</organism>
<dbReference type="PROSITE" id="PS00198">
    <property type="entry name" value="4FE4S_FER_1"/>
    <property type="match status" value="2"/>
</dbReference>
<dbReference type="GO" id="GO:0046872">
    <property type="term" value="F:metal ion binding"/>
    <property type="evidence" value="ECO:0007669"/>
    <property type="project" value="UniProtKB-KW"/>
</dbReference>
<dbReference type="InterPro" id="IPR052977">
    <property type="entry name" value="Polyferredoxin-like_ET"/>
</dbReference>
<keyword evidence="3" id="KW-0411">Iron-sulfur</keyword>
<keyword evidence="6" id="KW-1185">Reference proteome</keyword>
<evidence type="ECO:0000256" key="1">
    <source>
        <dbReference type="ARBA" id="ARBA00022723"/>
    </source>
</evidence>
<evidence type="ECO:0000313" key="5">
    <source>
        <dbReference type="EMBL" id="TCO76457.1"/>
    </source>
</evidence>
<dbReference type="InterPro" id="IPR007525">
    <property type="entry name" value="FrhB_FdhB_C"/>
</dbReference>
<dbReference type="Pfam" id="PF12838">
    <property type="entry name" value="Fer4_7"/>
    <property type="match status" value="1"/>
</dbReference>
<feature type="domain" description="4Fe-4S ferredoxin-type" evidence="4">
    <location>
        <begin position="38"/>
        <end position="65"/>
    </location>
</feature>
<sequence>MGLNMINIQSEICNGCAACSNICPVDAIKMDYDQEGFLYPFFDSTICIKCEQCLKVCPVINEQKEQKTSRLRTFAAWSNNNEIRLLSTSGGIFSELALKVLQKGGCVSGAKYTKGFVVKHDLINIESELHQLMQSKYVQSEIGYIYRLIKKKLEEDRWVLFVGTPCQVVGLSNYLTKKYDNLILVDFICRGVNSGKAFKCYLESLMNEYDSEIKRVWFKNKKNGWNKFGTKIDFLNGEYYFADRYKDPFMVGYLKHNLYMRPSCHQCKFKSVERNSDITLADYWGVKLRDESLDIEKGTSLIIAHSEKALKIIDEIKSNIYLEESSLEEAITNNLCAIESTKAGQYRNYFFEKVKETDFLDLINKITDMEAKQ</sequence>
<dbReference type="OrthoDB" id="430408at2"/>
<evidence type="ECO:0000259" key="4">
    <source>
        <dbReference type="PROSITE" id="PS51379"/>
    </source>
</evidence>
<proteinExistence type="predicted"/>
<gene>
    <name evidence="5" type="ORF">EV214_10859</name>
</gene>
<reference evidence="5 6" key="1">
    <citation type="submission" date="2019-03" db="EMBL/GenBank/DDBJ databases">
        <title>Genomic Encyclopedia of Type Strains, Phase IV (KMG-IV): sequencing the most valuable type-strain genomes for metagenomic binning, comparative biology and taxonomic classification.</title>
        <authorList>
            <person name="Goeker M."/>
        </authorList>
    </citation>
    <scope>NUCLEOTIDE SEQUENCE [LARGE SCALE GENOMIC DNA]</scope>
    <source>
        <strain evidence="5 6">DSM 102940</strain>
    </source>
</reference>
<accession>A0A4R2KUG7</accession>
<dbReference type="InterPro" id="IPR017896">
    <property type="entry name" value="4Fe4S_Fe-S-bd"/>
</dbReference>
<comment type="caution">
    <text evidence="5">The sequence shown here is derived from an EMBL/GenBank/DDBJ whole genome shotgun (WGS) entry which is preliminary data.</text>
</comment>
<dbReference type="Pfam" id="PF04432">
    <property type="entry name" value="FrhB_FdhB_C"/>
    <property type="match status" value="1"/>
</dbReference>
<dbReference type="InterPro" id="IPR017900">
    <property type="entry name" value="4Fe4S_Fe_S_CS"/>
</dbReference>
<dbReference type="Gene3D" id="3.30.70.20">
    <property type="match status" value="1"/>
</dbReference>
<dbReference type="PROSITE" id="PS51379">
    <property type="entry name" value="4FE4S_FER_2"/>
    <property type="match status" value="2"/>
</dbReference>
<evidence type="ECO:0000256" key="2">
    <source>
        <dbReference type="ARBA" id="ARBA00023004"/>
    </source>
</evidence>
<dbReference type="SUPFAM" id="SSF54862">
    <property type="entry name" value="4Fe-4S ferredoxins"/>
    <property type="match status" value="1"/>
</dbReference>
<protein>
    <submittedName>
        <fullName evidence="5">Coenzyme F420-reducing hydrogenase beta subunit</fullName>
    </submittedName>
</protein>
<keyword evidence="2" id="KW-0408">Iron</keyword>
<dbReference type="PANTHER" id="PTHR43193">
    <property type="match status" value="1"/>
</dbReference>
<dbReference type="EMBL" id="SLWV01000008">
    <property type="protein sequence ID" value="TCO76457.1"/>
    <property type="molecule type" value="Genomic_DNA"/>
</dbReference>
<dbReference type="AlphaFoldDB" id="A0A4R2KUG7"/>
<evidence type="ECO:0000256" key="3">
    <source>
        <dbReference type="ARBA" id="ARBA00023014"/>
    </source>
</evidence>